<dbReference type="AlphaFoldDB" id="A0A7X0J6T8"/>
<dbReference type="InterPro" id="IPR011990">
    <property type="entry name" value="TPR-like_helical_dom_sf"/>
</dbReference>
<evidence type="ECO:0000256" key="2">
    <source>
        <dbReference type="ARBA" id="ARBA00006275"/>
    </source>
</evidence>
<keyword evidence="5" id="KW-0998">Cell outer membrane</keyword>
<evidence type="ECO:0000256" key="4">
    <source>
        <dbReference type="ARBA" id="ARBA00023136"/>
    </source>
</evidence>
<feature type="domain" description="RagB/SusD" evidence="6">
    <location>
        <begin position="299"/>
        <end position="465"/>
    </location>
</feature>
<evidence type="ECO:0008006" key="10">
    <source>
        <dbReference type="Google" id="ProtNLM"/>
    </source>
</evidence>
<dbReference type="EMBL" id="JACHCC010000012">
    <property type="protein sequence ID" value="MBB6502165.1"/>
    <property type="molecule type" value="Genomic_DNA"/>
</dbReference>
<evidence type="ECO:0000256" key="3">
    <source>
        <dbReference type="ARBA" id="ARBA00022729"/>
    </source>
</evidence>
<evidence type="ECO:0000256" key="1">
    <source>
        <dbReference type="ARBA" id="ARBA00004442"/>
    </source>
</evidence>
<evidence type="ECO:0000313" key="8">
    <source>
        <dbReference type="EMBL" id="MBB6502165.1"/>
    </source>
</evidence>
<protein>
    <recommendedName>
        <fullName evidence="10">Outer membrane starch-binding protein</fullName>
    </recommendedName>
</protein>
<dbReference type="SUPFAM" id="SSF48452">
    <property type="entry name" value="TPR-like"/>
    <property type="match status" value="1"/>
</dbReference>
<dbReference type="RefSeq" id="WP_184628423.1">
    <property type="nucleotide sequence ID" value="NZ_JACHCC010000012.1"/>
</dbReference>
<dbReference type="GO" id="GO:0009279">
    <property type="term" value="C:cell outer membrane"/>
    <property type="evidence" value="ECO:0007669"/>
    <property type="project" value="UniProtKB-SubCell"/>
</dbReference>
<reference evidence="8 9" key="1">
    <citation type="submission" date="2020-08" db="EMBL/GenBank/DDBJ databases">
        <title>Genomic Encyclopedia of Type Strains, Phase IV (KMG-V): Genome sequencing to study the core and pangenomes of soil and plant-associated prokaryotes.</title>
        <authorList>
            <person name="Whitman W."/>
        </authorList>
    </citation>
    <scope>NUCLEOTIDE SEQUENCE [LARGE SCALE GENOMIC DNA]</scope>
    <source>
        <strain evidence="8 9">M2T3</strain>
    </source>
</reference>
<dbReference type="Pfam" id="PF07980">
    <property type="entry name" value="SusD_RagB"/>
    <property type="match status" value="1"/>
</dbReference>
<evidence type="ECO:0000313" key="9">
    <source>
        <dbReference type="Proteomes" id="UP000521017"/>
    </source>
</evidence>
<keyword evidence="3" id="KW-0732">Signal</keyword>
<proteinExistence type="inferred from homology"/>
<gene>
    <name evidence="8" type="ORF">HDF25_004342</name>
</gene>
<dbReference type="Proteomes" id="UP000521017">
    <property type="component" value="Unassembled WGS sequence"/>
</dbReference>
<comment type="caution">
    <text evidence="8">The sequence shown here is derived from an EMBL/GenBank/DDBJ whole genome shotgun (WGS) entry which is preliminary data.</text>
</comment>
<feature type="domain" description="SusD-like N-terminal" evidence="7">
    <location>
        <begin position="82"/>
        <end position="221"/>
    </location>
</feature>
<comment type="subcellular location">
    <subcellularLocation>
        <location evidence="1">Cell outer membrane</location>
    </subcellularLocation>
</comment>
<comment type="similarity">
    <text evidence="2">Belongs to the SusD family.</text>
</comment>
<dbReference type="Pfam" id="PF14322">
    <property type="entry name" value="SusD-like_3"/>
    <property type="match status" value="1"/>
</dbReference>
<sequence length="465" mass="51375">MINHNYIKYTLILSLSVLLFSCTKLDVKPTDIIDASKAYRNLSDVNLGLLGAYANLDYTLIGVNSVVSDEVMLPTENTVSNTDAHRWLYTPDNGSVTSAYPGYYVTIDRVNRTLAGLDGITVAAADQPLRDQYRGELLALRAFCHFELLRMYASAYQSGALGVPYMKTSVISYPARDPFEVVVADAKADLVAAKALLPTSFTDNTRLTKTAVSAIQARLALYAKNWAEAITYATEAINQSPLATINQFPGIWTDVANNEVIWKLKRVLGDPRSDNLIGELYYRQSGGIVLYAPSFKLINTFDTSNDVRYAAYIRFDDTRGVNTSKYLVNKYAGAAASPGLADIKLFRTGEMYLIRAEAEAETSGDAAGDINVLRSARINGYNPVTFNGKDDLINAIYTERFKELAFEGHRFFDLKRRNLPVQRLPEDAINTSGAVTLLPSQAQYALPIPALEISVNKNTVQNPKY</sequence>
<name>A0A7X0J6T8_9SPHI</name>
<evidence type="ECO:0000259" key="6">
    <source>
        <dbReference type="Pfam" id="PF07980"/>
    </source>
</evidence>
<dbReference type="InterPro" id="IPR012944">
    <property type="entry name" value="SusD_RagB_dom"/>
</dbReference>
<keyword evidence="4" id="KW-0472">Membrane</keyword>
<dbReference type="Gene3D" id="1.25.40.390">
    <property type="match status" value="1"/>
</dbReference>
<evidence type="ECO:0000259" key="7">
    <source>
        <dbReference type="Pfam" id="PF14322"/>
    </source>
</evidence>
<dbReference type="InterPro" id="IPR033985">
    <property type="entry name" value="SusD-like_N"/>
</dbReference>
<accession>A0A7X0J6T8</accession>
<evidence type="ECO:0000256" key="5">
    <source>
        <dbReference type="ARBA" id="ARBA00023237"/>
    </source>
</evidence>
<organism evidence="8 9">
    <name type="scientific">Pedobacter cryoconitis</name>
    <dbReference type="NCBI Taxonomy" id="188932"/>
    <lineage>
        <taxon>Bacteria</taxon>
        <taxon>Pseudomonadati</taxon>
        <taxon>Bacteroidota</taxon>
        <taxon>Sphingobacteriia</taxon>
        <taxon>Sphingobacteriales</taxon>
        <taxon>Sphingobacteriaceae</taxon>
        <taxon>Pedobacter</taxon>
    </lineage>
</organism>